<protein>
    <submittedName>
        <fullName evidence="3">LPS assembly protein LptD</fullName>
    </submittedName>
</protein>
<dbReference type="EMBL" id="CP139960">
    <property type="protein sequence ID" value="WQD38349.1"/>
    <property type="molecule type" value="Genomic_DNA"/>
</dbReference>
<gene>
    <name evidence="3" type="ORF">U0035_21995</name>
</gene>
<sequence length="980" mass="110179">MRKFKRIYHAVLILTVIFLLTVSKQIGAINFLFKISPAYEESSRLAMSSFSLSDTVPLKKDSLLKLLKDTIPGLKDSLQIADSTLADSLPRARVDTFTLKVSKDSLEAPVVYEAQDSAIGLVQGKTIELYGKAKTEYQTSSLQAPYMRLNQATGVVSARAGRDSTGAVVDYIEMNDGQSQYKSDSLDYNFQNQRGLIRGTISQQGEMFVHSHIAKKVNENTVYATGNFFTTCNLDHPHFGFRANRAKIVNKKLAVTGAVRPEFDSVPVPVYLPFGFYPLYQGRHSGAMAPSFETNDQEGVGLSGLGYYLGISDYWDVQFTGDVYSFGTWSANALPTYRKLYKYQGNLNLGVRSTKRNTRDDPDYMKTMSYTFNWSHSSDSRSRPGVNFGASVNWSSTNYSRLIPNNAQLNFQNVIGSSINYSKQWQDKPFNLSLSMNHSQNNQNRSMTINFPTANFAVTTIYPLQKKESVGKKKWYEQLGIGYNGSFRNDFNFYDSVAYSRSNDLINNRRFMKFLLDTARWSANHNIPITLSLPSILNGALVIAPSVSYSQEWVDGVTTMSWGPKTFYRRNMANNGDSSYVRDTILADVARGFKIKQQTSFGISFNTALYGSYEFKGEKVKAIRHVMRPTFGLNYTPDLTKNFWKPVQIDSIGTIALYNQLDGLYSRPVSQFTSRESGGISFGLDNNLEMKVRAKPKKKKPGSSSSDEGEDDKEKDSFVDTKEEDAENGIKKIKLIDGFGFNGSYNFLADSLKLSPISMYFRTNLFEKINLNASATLVPYELNETGYATSRYAWAGDGGFKIGTVTNASISMSTSFQSKPKDPEKAKAREKAINESLNDPMLQGDQTRLMEYMRQNPAQFVDFNTPWSINLSYSLNYSRQNRNPLTLQSSTSPITSSVNFNGSFNLTPKWNFSVNGFYDFSTAKIQTFSMAISRDLHCWQMAINVTPIGLYRFFNFTISPKAGILQDLKINRSRSFVGGR</sequence>
<evidence type="ECO:0000256" key="1">
    <source>
        <dbReference type="SAM" id="MobiDB-lite"/>
    </source>
</evidence>
<dbReference type="PANTHER" id="PTHR30189">
    <property type="entry name" value="LPS-ASSEMBLY PROTEIN"/>
    <property type="match status" value="1"/>
</dbReference>
<organism evidence="3 4">
    <name type="scientific">Niabella yanshanensis</name>
    <dbReference type="NCBI Taxonomy" id="577386"/>
    <lineage>
        <taxon>Bacteria</taxon>
        <taxon>Pseudomonadati</taxon>
        <taxon>Bacteroidota</taxon>
        <taxon>Chitinophagia</taxon>
        <taxon>Chitinophagales</taxon>
        <taxon>Chitinophagaceae</taxon>
        <taxon>Niabella</taxon>
    </lineage>
</organism>
<accession>A0ABZ0W5Y9</accession>
<reference evidence="3 4" key="1">
    <citation type="submission" date="2023-12" db="EMBL/GenBank/DDBJ databases">
        <title>Genome sequencing and assembly of bacterial species from a model synthetic community.</title>
        <authorList>
            <person name="Hogle S.L."/>
        </authorList>
    </citation>
    <scope>NUCLEOTIDE SEQUENCE [LARGE SCALE GENOMIC DNA]</scope>
    <source>
        <strain evidence="3 4">HAMBI_3031</strain>
    </source>
</reference>
<evidence type="ECO:0000259" key="2">
    <source>
        <dbReference type="Pfam" id="PF19838"/>
    </source>
</evidence>
<proteinExistence type="predicted"/>
<dbReference type="Pfam" id="PF19838">
    <property type="entry name" value="LptD_2"/>
    <property type="match status" value="1"/>
</dbReference>
<dbReference type="InterPro" id="IPR050218">
    <property type="entry name" value="LptD"/>
</dbReference>
<feature type="region of interest" description="Disordered" evidence="1">
    <location>
        <begin position="693"/>
        <end position="723"/>
    </location>
</feature>
<dbReference type="InterPro" id="IPR045659">
    <property type="entry name" value="LptD_2"/>
</dbReference>
<dbReference type="Proteomes" id="UP001325680">
    <property type="component" value="Chromosome"/>
</dbReference>
<dbReference type="RefSeq" id="WP_114791112.1">
    <property type="nucleotide sequence ID" value="NZ_CP139960.1"/>
</dbReference>
<feature type="domain" description="LPS-assembly protein LptD central" evidence="2">
    <location>
        <begin position="255"/>
        <end position="780"/>
    </location>
</feature>
<name>A0ABZ0W5Y9_9BACT</name>
<keyword evidence="4" id="KW-1185">Reference proteome</keyword>
<evidence type="ECO:0000313" key="3">
    <source>
        <dbReference type="EMBL" id="WQD38349.1"/>
    </source>
</evidence>
<feature type="compositionally biased region" description="Basic and acidic residues" evidence="1">
    <location>
        <begin position="712"/>
        <end position="721"/>
    </location>
</feature>
<dbReference type="PANTHER" id="PTHR30189:SF1">
    <property type="entry name" value="LPS-ASSEMBLY PROTEIN LPTD"/>
    <property type="match status" value="1"/>
</dbReference>
<evidence type="ECO:0000313" key="4">
    <source>
        <dbReference type="Proteomes" id="UP001325680"/>
    </source>
</evidence>